<feature type="domain" description="Carboxylesterase type B" evidence="4">
    <location>
        <begin position="31"/>
        <end position="482"/>
    </location>
</feature>
<feature type="chain" id="PRO_5045013704" description="Carboxylic ester hydrolase" evidence="3">
    <location>
        <begin position="26"/>
        <end position="510"/>
    </location>
</feature>
<keyword evidence="2 3" id="KW-0378">Hydrolase</keyword>
<comment type="similarity">
    <text evidence="1 3">Belongs to the type-B carboxylesterase/lipase family.</text>
</comment>
<sequence length="510" mass="54580">MNGWQRCAAVVAVVFGLVGGVPASAGTDPSLARTETGLVRGTVDGDAVVFRGIPYAAPPVGALRWRDPAPAQRWRGVRDATRPAPACAQHRGELPEESRSEDCLYLNVTAPAGQDRRPVVVWLHGGGFYMGAGGSYDATRLAARGDVVVVTVNYRLGVFGFFGHPELKGSGTFGLRDQQAALGWVRRNIGAFGGDPGNVTVAGQSAGGISACAHLTSPSAAGLFDRAIMQSGSCDLSWLDNFEYRGERAASIFPPVGGVEEQGRRVAADLGCGDPTTALACLRGLSVDALMPVQRKFIKPAYGTPVLPLHPADAVRRGWFHRVPVLAGNTRNEATSSTSIYDGGQAMSERTYDAVLAATFGDDEAAVRAEYPRSDYDSAALAWSAIVTDRKWACSQYATSRKLARHTRVFQYEYADPQAPPLSPLPPTMPMGAQHASDLWSLFDLGGMAPPFTAGQQRLSDRIIEDWTTFAETGRIPGWPEFDTGYTRSLAPGDIRPVDLAAEHHCGFWN</sequence>
<evidence type="ECO:0000256" key="2">
    <source>
        <dbReference type="ARBA" id="ARBA00022801"/>
    </source>
</evidence>
<dbReference type="SUPFAM" id="SSF53474">
    <property type="entry name" value="alpha/beta-Hydrolases"/>
    <property type="match status" value="1"/>
</dbReference>
<dbReference type="Gene3D" id="3.40.50.1820">
    <property type="entry name" value="alpha/beta hydrolase"/>
    <property type="match status" value="1"/>
</dbReference>
<reference evidence="5 6" key="1">
    <citation type="submission" date="2021-02" db="EMBL/GenBank/DDBJ databases">
        <title>Actinophytocola xerophila sp. nov., isolated from soil of cotton cropping field.</title>
        <authorList>
            <person name="Huang R."/>
            <person name="Chen X."/>
            <person name="Ge X."/>
            <person name="Liu W."/>
        </authorList>
    </citation>
    <scope>NUCLEOTIDE SEQUENCE [LARGE SCALE GENOMIC DNA]</scope>
    <source>
        <strain evidence="5 6">S1-96</strain>
    </source>
</reference>
<dbReference type="EC" id="3.1.1.-" evidence="3"/>
<keyword evidence="6" id="KW-1185">Reference proteome</keyword>
<dbReference type="InterPro" id="IPR019826">
    <property type="entry name" value="Carboxylesterase_B_AS"/>
</dbReference>
<proteinExistence type="inferred from homology"/>
<keyword evidence="3" id="KW-0732">Signal</keyword>
<evidence type="ECO:0000256" key="3">
    <source>
        <dbReference type="RuleBase" id="RU361235"/>
    </source>
</evidence>
<feature type="signal peptide" evidence="3">
    <location>
        <begin position="1"/>
        <end position="25"/>
    </location>
</feature>
<dbReference type="InterPro" id="IPR029058">
    <property type="entry name" value="AB_hydrolase_fold"/>
</dbReference>
<protein>
    <recommendedName>
        <fullName evidence="3">Carboxylic ester hydrolase</fullName>
        <ecNumber evidence="3">3.1.1.-</ecNumber>
    </recommendedName>
</protein>
<evidence type="ECO:0000259" key="4">
    <source>
        <dbReference type="Pfam" id="PF00135"/>
    </source>
</evidence>
<dbReference type="PANTHER" id="PTHR11559">
    <property type="entry name" value="CARBOXYLESTERASE"/>
    <property type="match status" value="1"/>
</dbReference>
<name>A0ABT2J3C9_9PSEU</name>
<dbReference type="Proteomes" id="UP001156441">
    <property type="component" value="Unassembled WGS sequence"/>
</dbReference>
<dbReference type="InterPro" id="IPR002018">
    <property type="entry name" value="CarbesteraseB"/>
</dbReference>
<accession>A0ABT2J3C9</accession>
<evidence type="ECO:0000313" key="6">
    <source>
        <dbReference type="Proteomes" id="UP001156441"/>
    </source>
</evidence>
<gene>
    <name evidence="5" type="ORF">JT362_04355</name>
</gene>
<dbReference type="EMBL" id="JAFFZE010000005">
    <property type="protein sequence ID" value="MCT2582353.1"/>
    <property type="molecule type" value="Genomic_DNA"/>
</dbReference>
<organism evidence="5 6">
    <name type="scientific">Actinophytocola gossypii</name>
    <dbReference type="NCBI Taxonomy" id="2812003"/>
    <lineage>
        <taxon>Bacteria</taxon>
        <taxon>Bacillati</taxon>
        <taxon>Actinomycetota</taxon>
        <taxon>Actinomycetes</taxon>
        <taxon>Pseudonocardiales</taxon>
        <taxon>Pseudonocardiaceae</taxon>
    </lineage>
</organism>
<dbReference type="Pfam" id="PF00135">
    <property type="entry name" value="COesterase"/>
    <property type="match status" value="1"/>
</dbReference>
<comment type="caution">
    <text evidence="5">The sequence shown here is derived from an EMBL/GenBank/DDBJ whole genome shotgun (WGS) entry which is preliminary data.</text>
</comment>
<evidence type="ECO:0000313" key="5">
    <source>
        <dbReference type="EMBL" id="MCT2582353.1"/>
    </source>
</evidence>
<evidence type="ECO:0000256" key="1">
    <source>
        <dbReference type="ARBA" id="ARBA00005964"/>
    </source>
</evidence>
<dbReference type="InterPro" id="IPR050309">
    <property type="entry name" value="Type-B_Carboxylest/Lipase"/>
</dbReference>
<dbReference type="PROSITE" id="PS00122">
    <property type="entry name" value="CARBOXYLESTERASE_B_1"/>
    <property type="match status" value="1"/>
</dbReference>
<dbReference type="RefSeq" id="WP_260189709.1">
    <property type="nucleotide sequence ID" value="NZ_JAFFZE010000005.1"/>
</dbReference>